<dbReference type="Proteomes" id="UP001606099">
    <property type="component" value="Unassembled WGS sequence"/>
</dbReference>
<accession>A0ABW7FUD5</accession>
<keyword evidence="2" id="KW-1003">Cell membrane</keyword>
<dbReference type="RefSeq" id="WP_394459691.1">
    <property type="nucleotide sequence ID" value="NZ_JBIGHZ010000002.1"/>
</dbReference>
<name>A0ABW7FUD5_9BURK</name>
<keyword evidence="4 6" id="KW-1133">Transmembrane helix</keyword>
<dbReference type="Pfam" id="PF01810">
    <property type="entry name" value="LysE"/>
    <property type="match status" value="1"/>
</dbReference>
<dbReference type="PANTHER" id="PTHR30086">
    <property type="entry name" value="ARGININE EXPORTER PROTEIN ARGO"/>
    <property type="match status" value="1"/>
</dbReference>
<dbReference type="EMBL" id="JBIGHZ010000002">
    <property type="protein sequence ID" value="MFG6447903.1"/>
    <property type="molecule type" value="Genomic_DNA"/>
</dbReference>
<protein>
    <submittedName>
        <fullName evidence="7">LysE/ArgO family amino acid transporter</fullName>
    </submittedName>
</protein>
<feature type="transmembrane region" description="Helical" evidence="6">
    <location>
        <begin position="116"/>
        <end position="138"/>
    </location>
</feature>
<evidence type="ECO:0000313" key="7">
    <source>
        <dbReference type="EMBL" id="MFG6447903.1"/>
    </source>
</evidence>
<sequence>MTAASEVPAFWAWGQSALQGGLMGAGLIVAIGAQNALVLRQGLLRQHVGPVVALCAVSDLLLILLGVFGLGAWIAGQALLLELFRWGGAAFLLAYAAAAARRAWRGGGVLAAASQSAGLGPVLATTLAMTYLNPHVYLDTVVLLGSLGAQQPEALRPAFALGASLASVLWFCGLGYGAQRLAGPLQRPALWRGLDAGIALIMAVLGLQLLLQPLAQS</sequence>
<keyword evidence="5 6" id="KW-0472">Membrane</keyword>
<keyword evidence="3 6" id="KW-0812">Transmembrane</keyword>
<feature type="transmembrane region" description="Helical" evidence="6">
    <location>
        <begin position="20"/>
        <end position="39"/>
    </location>
</feature>
<evidence type="ECO:0000256" key="4">
    <source>
        <dbReference type="ARBA" id="ARBA00022989"/>
    </source>
</evidence>
<reference evidence="7 8" key="1">
    <citation type="submission" date="2024-08" db="EMBL/GenBank/DDBJ databases">
        <authorList>
            <person name="Lu H."/>
        </authorList>
    </citation>
    <scope>NUCLEOTIDE SEQUENCE [LARGE SCALE GENOMIC DNA]</scope>
    <source>
        <strain evidence="7 8">BYS180W</strain>
    </source>
</reference>
<gene>
    <name evidence="7" type="ORF">ACG0Z6_06535</name>
</gene>
<feature type="transmembrane region" description="Helical" evidence="6">
    <location>
        <begin position="86"/>
        <end position="104"/>
    </location>
</feature>
<comment type="caution">
    <text evidence="7">The sequence shown here is derived from an EMBL/GenBank/DDBJ whole genome shotgun (WGS) entry which is preliminary data.</text>
</comment>
<feature type="transmembrane region" description="Helical" evidence="6">
    <location>
        <begin position="51"/>
        <end position="74"/>
    </location>
</feature>
<evidence type="ECO:0000256" key="5">
    <source>
        <dbReference type="ARBA" id="ARBA00023136"/>
    </source>
</evidence>
<feature type="transmembrane region" description="Helical" evidence="6">
    <location>
        <begin position="158"/>
        <end position="177"/>
    </location>
</feature>
<dbReference type="InterPro" id="IPR001123">
    <property type="entry name" value="LeuE-type"/>
</dbReference>
<evidence type="ECO:0000256" key="3">
    <source>
        <dbReference type="ARBA" id="ARBA00022692"/>
    </source>
</evidence>
<keyword evidence="8" id="KW-1185">Reference proteome</keyword>
<evidence type="ECO:0000256" key="2">
    <source>
        <dbReference type="ARBA" id="ARBA00022475"/>
    </source>
</evidence>
<evidence type="ECO:0000256" key="1">
    <source>
        <dbReference type="ARBA" id="ARBA00004651"/>
    </source>
</evidence>
<proteinExistence type="predicted"/>
<comment type="subcellular location">
    <subcellularLocation>
        <location evidence="1">Cell membrane</location>
        <topology evidence="1">Multi-pass membrane protein</topology>
    </subcellularLocation>
</comment>
<feature type="transmembrane region" description="Helical" evidence="6">
    <location>
        <begin position="189"/>
        <end position="211"/>
    </location>
</feature>
<dbReference type="PANTHER" id="PTHR30086:SF20">
    <property type="entry name" value="ARGININE EXPORTER PROTEIN ARGO-RELATED"/>
    <property type="match status" value="1"/>
</dbReference>
<organism evidence="7 8">
    <name type="scientific">Roseateles rivi</name>
    <dbReference type="NCBI Taxonomy" id="3299028"/>
    <lineage>
        <taxon>Bacteria</taxon>
        <taxon>Pseudomonadati</taxon>
        <taxon>Pseudomonadota</taxon>
        <taxon>Betaproteobacteria</taxon>
        <taxon>Burkholderiales</taxon>
        <taxon>Sphaerotilaceae</taxon>
        <taxon>Roseateles</taxon>
    </lineage>
</organism>
<evidence type="ECO:0000313" key="8">
    <source>
        <dbReference type="Proteomes" id="UP001606099"/>
    </source>
</evidence>
<evidence type="ECO:0000256" key="6">
    <source>
        <dbReference type="SAM" id="Phobius"/>
    </source>
</evidence>